<accession>A0A0F9PCD6</accession>
<sequence>MITRLGEVEEDSTPKRKPKVVRGMYTAKVIRPGGRFGQVVEVVERRSAGDVVCVFEGNRFVFPETDLQRVRRRVARKRKTKKSK</sequence>
<dbReference type="AlphaFoldDB" id="A0A0F9PCD6"/>
<reference evidence="1" key="1">
    <citation type="journal article" date="2015" name="Nature">
        <title>Complex archaea that bridge the gap between prokaryotes and eukaryotes.</title>
        <authorList>
            <person name="Spang A."/>
            <person name="Saw J.H."/>
            <person name="Jorgensen S.L."/>
            <person name="Zaremba-Niedzwiedzka K."/>
            <person name="Martijn J."/>
            <person name="Lind A.E."/>
            <person name="van Eijk R."/>
            <person name="Schleper C."/>
            <person name="Guy L."/>
            <person name="Ettema T.J."/>
        </authorList>
    </citation>
    <scope>NUCLEOTIDE SEQUENCE</scope>
</reference>
<evidence type="ECO:0000313" key="1">
    <source>
        <dbReference type="EMBL" id="KKN29485.1"/>
    </source>
</evidence>
<proteinExistence type="predicted"/>
<evidence type="ECO:0008006" key="2">
    <source>
        <dbReference type="Google" id="ProtNLM"/>
    </source>
</evidence>
<dbReference type="EMBL" id="LAZR01002484">
    <property type="protein sequence ID" value="KKN29485.1"/>
    <property type="molecule type" value="Genomic_DNA"/>
</dbReference>
<name>A0A0F9PCD6_9ZZZZ</name>
<gene>
    <name evidence="1" type="ORF">LCGC14_0843450</name>
</gene>
<protein>
    <recommendedName>
        <fullName evidence="2">KOW domain-containing protein</fullName>
    </recommendedName>
</protein>
<organism evidence="1">
    <name type="scientific">marine sediment metagenome</name>
    <dbReference type="NCBI Taxonomy" id="412755"/>
    <lineage>
        <taxon>unclassified sequences</taxon>
        <taxon>metagenomes</taxon>
        <taxon>ecological metagenomes</taxon>
    </lineage>
</organism>
<comment type="caution">
    <text evidence="1">The sequence shown here is derived from an EMBL/GenBank/DDBJ whole genome shotgun (WGS) entry which is preliminary data.</text>
</comment>